<dbReference type="EMBL" id="GBRH01265765">
    <property type="protein sequence ID" value="JAD32130.1"/>
    <property type="molecule type" value="Transcribed_RNA"/>
</dbReference>
<organism evidence="1">
    <name type="scientific">Arundo donax</name>
    <name type="common">Giant reed</name>
    <name type="synonym">Donax arundinaceus</name>
    <dbReference type="NCBI Taxonomy" id="35708"/>
    <lineage>
        <taxon>Eukaryota</taxon>
        <taxon>Viridiplantae</taxon>
        <taxon>Streptophyta</taxon>
        <taxon>Embryophyta</taxon>
        <taxon>Tracheophyta</taxon>
        <taxon>Spermatophyta</taxon>
        <taxon>Magnoliopsida</taxon>
        <taxon>Liliopsida</taxon>
        <taxon>Poales</taxon>
        <taxon>Poaceae</taxon>
        <taxon>PACMAD clade</taxon>
        <taxon>Arundinoideae</taxon>
        <taxon>Arundineae</taxon>
        <taxon>Arundo</taxon>
    </lineage>
</organism>
<accession>A0A0A8Z5X7</accession>
<reference evidence="1" key="2">
    <citation type="journal article" date="2015" name="Data Brief">
        <title>Shoot transcriptome of the giant reed, Arundo donax.</title>
        <authorList>
            <person name="Barrero R.A."/>
            <person name="Guerrero F.D."/>
            <person name="Moolhuijzen P."/>
            <person name="Goolsby J.A."/>
            <person name="Tidwell J."/>
            <person name="Bellgard S.E."/>
            <person name="Bellgard M.I."/>
        </authorList>
    </citation>
    <scope>NUCLEOTIDE SEQUENCE</scope>
    <source>
        <tissue evidence="1">Shoot tissue taken approximately 20 cm above the soil surface</tissue>
    </source>
</reference>
<protein>
    <submittedName>
        <fullName evidence="1">Uncharacterized protein</fullName>
    </submittedName>
</protein>
<name>A0A0A8Z5X7_ARUDO</name>
<sequence length="68" mass="7475">MRTTRDKYKKMAMKKKVRATASKLPYMAAQARLAADGVAMNMEYTGCSSLGSASLVGSRWYSVTNTTM</sequence>
<dbReference type="AlphaFoldDB" id="A0A0A8Z5X7"/>
<proteinExistence type="predicted"/>
<reference evidence="1" key="1">
    <citation type="submission" date="2014-09" db="EMBL/GenBank/DDBJ databases">
        <authorList>
            <person name="Magalhaes I.L.F."/>
            <person name="Oliveira U."/>
            <person name="Santos F.R."/>
            <person name="Vidigal T.H.D.A."/>
            <person name="Brescovit A.D."/>
            <person name="Santos A.J."/>
        </authorList>
    </citation>
    <scope>NUCLEOTIDE SEQUENCE</scope>
    <source>
        <tissue evidence="1">Shoot tissue taken approximately 20 cm above the soil surface</tissue>
    </source>
</reference>
<evidence type="ECO:0000313" key="1">
    <source>
        <dbReference type="EMBL" id="JAD32130.1"/>
    </source>
</evidence>